<comment type="caution">
    <text evidence="1">The sequence shown here is derived from an EMBL/GenBank/DDBJ whole genome shotgun (WGS) entry which is preliminary data.</text>
</comment>
<sequence>MESMESVVHHQSDSFNFLLPPIQVPHTHTARMELQNTSPLARSVLAIPELLDHTMNYLSESPEDFHSCALVSKSWVPHAQSYLFREITLVPPNDMNIFGRLMKSLETSPHLAHLIRHLSISLNIQLLEYVTGMVLPRLEELSVHCTDAQYSHRRDISTKHLVQSLLRLPTIRRVTLDGIFNSISVIHAYFDNCSRCLQSLVLSELYVESSPDGSPPDPSTLATVPAKIQLSHLTLPLDFSVLDVWITGLRCPFGLSSLQSIYIPVDKWRSFRGALTPSFHSIEYLKLGDFYDNADLDLSGLTALQSLDVELDQRYDFPGILTALERLPAGSNGLHTLILHIHSVSAKDEKAFREFDAAITTLATMRSLRRVEIHIASRQLDLRPKLDIDTLPSCFPSLSSNGRLFVYPPPPPEIIYVSDAEEEG</sequence>
<dbReference type="AlphaFoldDB" id="A0A8H6XAB0"/>
<dbReference type="Proteomes" id="UP000620124">
    <property type="component" value="Unassembled WGS sequence"/>
</dbReference>
<dbReference type="SUPFAM" id="SSF52058">
    <property type="entry name" value="L domain-like"/>
    <property type="match status" value="1"/>
</dbReference>
<accession>A0A8H6XAB0</accession>
<name>A0A8H6XAB0_9AGAR</name>
<dbReference type="InterPro" id="IPR032675">
    <property type="entry name" value="LRR_dom_sf"/>
</dbReference>
<evidence type="ECO:0000313" key="2">
    <source>
        <dbReference type="Proteomes" id="UP000620124"/>
    </source>
</evidence>
<proteinExistence type="predicted"/>
<reference evidence="1" key="1">
    <citation type="submission" date="2020-05" db="EMBL/GenBank/DDBJ databases">
        <title>Mycena genomes resolve the evolution of fungal bioluminescence.</title>
        <authorList>
            <person name="Tsai I.J."/>
        </authorList>
    </citation>
    <scope>NUCLEOTIDE SEQUENCE</scope>
    <source>
        <strain evidence="1">CCC161011</strain>
    </source>
</reference>
<keyword evidence="2" id="KW-1185">Reference proteome</keyword>
<dbReference type="OrthoDB" id="2788229at2759"/>
<dbReference type="Gene3D" id="3.80.10.10">
    <property type="entry name" value="Ribonuclease Inhibitor"/>
    <property type="match status" value="1"/>
</dbReference>
<organism evidence="1 2">
    <name type="scientific">Mycena venus</name>
    <dbReference type="NCBI Taxonomy" id="2733690"/>
    <lineage>
        <taxon>Eukaryota</taxon>
        <taxon>Fungi</taxon>
        <taxon>Dikarya</taxon>
        <taxon>Basidiomycota</taxon>
        <taxon>Agaricomycotina</taxon>
        <taxon>Agaricomycetes</taxon>
        <taxon>Agaricomycetidae</taxon>
        <taxon>Agaricales</taxon>
        <taxon>Marasmiineae</taxon>
        <taxon>Mycenaceae</taxon>
        <taxon>Mycena</taxon>
    </lineage>
</organism>
<evidence type="ECO:0008006" key="3">
    <source>
        <dbReference type="Google" id="ProtNLM"/>
    </source>
</evidence>
<gene>
    <name evidence="1" type="ORF">MVEN_02118900</name>
</gene>
<protein>
    <recommendedName>
        <fullName evidence="3">F-box domain-containing protein</fullName>
    </recommendedName>
</protein>
<evidence type="ECO:0000313" key="1">
    <source>
        <dbReference type="EMBL" id="KAF7336829.1"/>
    </source>
</evidence>
<dbReference type="EMBL" id="JACAZI010000022">
    <property type="protein sequence ID" value="KAF7336829.1"/>
    <property type="molecule type" value="Genomic_DNA"/>
</dbReference>